<accession>A0AAV7N1Q0</accession>
<dbReference type="Proteomes" id="UP001066276">
    <property type="component" value="Chromosome 9"/>
</dbReference>
<keyword evidence="2" id="KW-1185">Reference proteome</keyword>
<sequence>MPGPSTARWTLAGNLSEANTSKSRMTLLAPTMGRFRETTSQAAIKEDRVVTADHYGGVKTALLGTGCETTIRDVPSSTLQHEGGGPSWTREENKWGVFMADYGEDSLGEGKVRDSGETGVGVEGAANVLPTILQTKNV</sequence>
<evidence type="ECO:0000313" key="1">
    <source>
        <dbReference type="EMBL" id="KAJ1109887.1"/>
    </source>
</evidence>
<dbReference type="AlphaFoldDB" id="A0AAV7N1Q0"/>
<organism evidence="1 2">
    <name type="scientific">Pleurodeles waltl</name>
    <name type="common">Iberian ribbed newt</name>
    <dbReference type="NCBI Taxonomy" id="8319"/>
    <lineage>
        <taxon>Eukaryota</taxon>
        <taxon>Metazoa</taxon>
        <taxon>Chordata</taxon>
        <taxon>Craniata</taxon>
        <taxon>Vertebrata</taxon>
        <taxon>Euteleostomi</taxon>
        <taxon>Amphibia</taxon>
        <taxon>Batrachia</taxon>
        <taxon>Caudata</taxon>
        <taxon>Salamandroidea</taxon>
        <taxon>Salamandridae</taxon>
        <taxon>Pleurodelinae</taxon>
        <taxon>Pleurodeles</taxon>
    </lineage>
</organism>
<proteinExistence type="predicted"/>
<gene>
    <name evidence="1" type="ORF">NDU88_007244</name>
</gene>
<evidence type="ECO:0000313" key="2">
    <source>
        <dbReference type="Proteomes" id="UP001066276"/>
    </source>
</evidence>
<reference evidence="1" key="1">
    <citation type="journal article" date="2022" name="bioRxiv">
        <title>Sequencing and chromosome-scale assembly of the giantPleurodeles waltlgenome.</title>
        <authorList>
            <person name="Brown T."/>
            <person name="Elewa A."/>
            <person name="Iarovenko S."/>
            <person name="Subramanian E."/>
            <person name="Araus A.J."/>
            <person name="Petzold A."/>
            <person name="Susuki M."/>
            <person name="Suzuki K.-i.T."/>
            <person name="Hayashi T."/>
            <person name="Toyoda A."/>
            <person name="Oliveira C."/>
            <person name="Osipova E."/>
            <person name="Leigh N.D."/>
            <person name="Simon A."/>
            <person name="Yun M.H."/>
        </authorList>
    </citation>
    <scope>NUCLEOTIDE SEQUENCE</scope>
    <source>
        <strain evidence="1">20211129_DDA</strain>
        <tissue evidence="1">Liver</tissue>
    </source>
</reference>
<comment type="caution">
    <text evidence="1">The sequence shown here is derived from an EMBL/GenBank/DDBJ whole genome shotgun (WGS) entry which is preliminary data.</text>
</comment>
<dbReference type="EMBL" id="JANPWB010000013">
    <property type="protein sequence ID" value="KAJ1109887.1"/>
    <property type="molecule type" value="Genomic_DNA"/>
</dbReference>
<name>A0AAV7N1Q0_PLEWA</name>
<protein>
    <submittedName>
        <fullName evidence="1">Uncharacterized protein</fullName>
    </submittedName>
</protein>